<keyword evidence="2" id="KW-1185">Reference proteome</keyword>
<protein>
    <submittedName>
        <fullName evidence="1">Uncharacterized protein</fullName>
    </submittedName>
</protein>
<dbReference type="AlphaFoldDB" id="A0AAV7JRY5"/>
<dbReference type="EMBL" id="JAKMXF010000304">
    <property type="protein sequence ID" value="KAI6651436.1"/>
    <property type="molecule type" value="Genomic_DNA"/>
</dbReference>
<accession>A0AAV7JRY5</accession>
<sequence>MVVSLMKSIPFVISAVPLVKNTGDIVNRNLDKCLLLVTQSRFRIGAIVSDNHLKNMNSYTRLVTNYKTQDKDYKIINPYLPDERIYLLFDSCHRSKHKACTSLNHNALSAICLPGVSEKEIRSSRYPWKSLAQIQLSITTVEWDSSFACVDHSENSK</sequence>
<proteinExistence type="predicted"/>
<reference evidence="1 2" key="1">
    <citation type="journal article" date="2023" name="BMC Biol.">
        <title>The compact genome of the sponge Oopsacas minuta (Hexactinellida) is lacking key metazoan core genes.</title>
        <authorList>
            <person name="Santini S."/>
            <person name="Schenkelaars Q."/>
            <person name="Jourda C."/>
            <person name="Duchesne M."/>
            <person name="Belahbib H."/>
            <person name="Rocher C."/>
            <person name="Selva M."/>
            <person name="Riesgo A."/>
            <person name="Vervoort M."/>
            <person name="Leys S.P."/>
            <person name="Kodjabachian L."/>
            <person name="Le Bivic A."/>
            <person name="Borchiellini C."/>
            <person name="Claverie J.M."/>
            <person name="Renard E."/>
        </authorList>
    </citation>
    <scope>NUCLEOTIDE SEQUENCE [LARGE SCALE GENOMIC DNA]</scope>
    <source>
        <strain evidence="1">SPO-2</strain>
    </source>
</reference>
<evidence type="ECO:0000313" key="1">
    <source>
        <dbReference type="EMBL" id="KAI6651436.1"/>
    </source>
</evidence>
<comment type="caution">
    <text evidence="1">The sequence shown here is derived from an EMBL/GenBank/DDBJ whole genome shotgun (WGS) entry which is preliminary data.</text>
</comment>
<dbReference type="Proteomes" id="UP001165289">
    <property type="component" value="Unassembled WGS sequence"/>
</dbReference>
<organism evidence="1 2">
    <name type="scientific">Oopsacas minuta</name>
    <dbReference type="NCBI Taxonomy" id="111878"/>
    <lineage>
        <taxon>Eukaryota</taxon>
        <taxon>Metazoa</taxon>
        <taxon>Porifera</taxon>
        <taxon>Hexactinellida</taxon>
        <taxon>Hexasterophora</taxon>
        <taxon>Lyssacinosida</taxon>
        <taxon>Leucopsacidae</taxon>
        <taxon>Oopsacas</taxon>
    </lineage>
</organism>
<evidence type="ECO:0000313" key="2">
    <source>
        <dbReference type="Proteomes" id="UP001165289"/>
    </source>
</evidence>
<gene>
    <name evidence="1" type="ORF">LOD99_5243</name>
</gene>
<name>A0AAV7JRY5_9METZ</name>